<evidence type="ECO:0000259" key="2">
    <source>
        <dbReference type="Pfam" id="PF02517"/>
    </source>
</evidence>
<dbReference type="EMBL" id="FPBF01000001">
    <property type="protein sequence ID" value="SFT36210.1"/>
    <property type="molecule type" value="Genomic_DNA"/>
</dbReference>
<dbReference type="RefSeq" id="WP_091691041.1">
    <property type="nucleotide sequence ID" value="NZ_FPBF01000001.1"/>
</dbReference>
<feature type="transmembrane region" description="Helical" evidence="1">
    <location>
        <begin position="52"/>
        <end position="71"/>
    </location>
</feature>
<proteinExistence type="predicted"/>
<keyword evidence="1" id="KW-1133">Transmembrane helix</keyword>
<dbReference type="AlphaFoldDB" id="A0A1I6XD25"/>
<keyword evidence="1" id="KW-0812">Transmembrane</keyword>
<feature type="transmembrane region" description="Helical" evidence="1">
    <location>
        <begin position="131"/>
        <end position="151"/>
    </location>
</feature>
<evidence type="ECO:0000256" key="1">
    <source>
        <dbReference type="SAM" id="Phobius"/>
    </source>
</evidence>
<gene>
    <name evidence="3" type="ORF">SAMN04489724_0410</name>
</gene>
<keyword evidence="1" id="KW-0472">Membrane</keyword>
<feature type="domain" description="CAAX prenyl protease 2/Lysostaphin resistance protein A-like" evidence="2">
    <location>
        <begin position="136"/>
        <end position="230"/>
    </location>
</feature>
<evidence type="ECO:0000313" key="4">
    <source>
        <dbReference type="Proteomes" id="UP000199673"/>
    </source>
</evidence>
<accession>A0A1I6XD25</accession>
<dbReference type="Pfam" id="PF02517">
    <property type="entry name" value="Rce1-like"/>
    <property type="match status" value="1"/>
</dbReference>
<evidence type="ECO:0000313" key="3">
    <source>
        <dbReference type="EMBL" id="SFT36210.1"/>
    </source>
</evidence>
<dbReference type="OrthoDB" id="2966462at2"/>
<name>A0A1I6XD25_9BACT</name>
<organism evidence="3 4">
    <name type="scientific">Algoriphagus locisalis</name>
    <dbReference type="NCBI Taxonomy" id="305507"/>
    <lineage>
        <taxon>Bacteria</taxon>
        <taxon>Pseudomonadati</taxon>
        <taxon>Bacteroidota</taxon>
        <taxon>Cytophagia</taxon>
        <taxon>Cytophagales</taxon>
        <taxon>Cyclobacteriaceae</taxon>
        <taxon>Algoriphagus</taxon>
    </lineage>
</organism>
<reference evidence="4" key="1">
    <citation type="submission" date="2016-10" db="EMBL/GenBank/DDBJ databases">
        <authorList>
            <person name="Varghese N."/>
            <person name="Submissions S."/>
        </authorList>
    </citation>
    <scope>NUCLEOTIDE SEQUENCE [LARGE SCALE GENOMIC DNA]</scope>
    <source>
        <strain evidence="4">DSM 23445</strain>
    </source>
</reference>
<sequence>MENSDQVPRKIGKGKTLLIFIGTVILGYIFFVIPDVFFGVTKINGGKIGINLFYIAIFQLVSIAILLYFSLKSLPRDFSSIGFGFANWKKDALLGLGVGSGWTMLQFALIIPNTGGANRSDIQGMLTMYDGTLVGLLSFIALGVIGGGITEELFNRGYFISVLRDTFQNSKLGIWVSAGLSVLLFAVGHMPSTSLDWFDILVPSILYTALFLYSGRLTASIVAHGVYNLLAILLVYYRYYL</sequence>
<feature type="transmembrane region" description="Helical" evidence="1">
    <location>
        <begin position="17"/>
        <end position="40"/>
    </location>
</feature>
<feature type="transmembrane region" description="Helical" evidence="1">
    <location>
        <begin position="221"/>
        <end position="239"/>
    </location>
</feature>
<dbReference type="GO" id="GO:0080120">
    <property type="term" value="P:CAAX-box protein maturation"/>
    <property type="evidence" value="ECO:0007669"/>
    <property type="project" value="UniProtKB-ARBA"/>
</dbReference>
<feature type="transmembrane region" description="Helical" evidence="1">
    <location>
        <begin position="172"/>
        <end position="191"/>
    </location>
</feature>
<dbReference type="Proteomes" id="UP000199673">
    <property type="component" value="Unassembled WGS sequence"/>
</dbReference>
<keyword evidence="4" id="KW-1185">Reference proteome</keyword>
<feature type="transmembrane region" description="Helical" evidence="1">
    <location>
        <begin position="92"/>
        <end position="111"/>
    </location>
</feature>
<dbReference type="InterPro" id="IPR003675">
    <property type="entry name" value="Rce1/LyrA-like_dom"/>
</dbReference>
<protein>
    <recommendedName>
        <fullName evidence="2">CAAX prenyl protease 2/Lysostaphin resistance protein A-like domain-containing protein</fullName>
    </recommendedName>
</protein>
<dbReference type="GO" id="GO:0004175">
    <property type="term" value="F:endopeptidase activity"/>
    <property type="evidence" value="ECO:0007669"/>
    <property type="project" value="UniProtKB-ARBA"/>
</dbReference>